<proteinExistence type="predicted"/>
<comment type="caution">
    <text evidence="1">The sequence shown here is derived from an EMBL/GenBank/DDBJ whole genome shotgun (WGS) entry which is preliminary data.</text>
</comment>
<reference evidence="2" key="1">
    <citation type="journal article" date="2019" name="Int. J. Syst. Evol. Microbiol.">
        <title>The Global Catalogue of Microorganisms (GCM) 10K type strain sequencing project: providing services to taxonomists for standard genome sequencing and annotation.</title>
        <authorList>
            <consortium name="The Broad Institute Genomics Platform"/>
            <consortium name="The Broad Institute Genome Sequencing Center for Infectious Disease"/>
            <person name="Wu L."/>
            <person name="Ma J."/>
        </authorList>
    </citation>
    <scope>NUCLEOTIDE SEQUENCE [LARGE SCALE GENOMIC DNA]</scope>
    <source>
        <strain evidence="2">CGMCC 4.1721</strain>
    </source>
</reference>
<evidence type="ECO:0000313" key="1">
    <source>
        <dbReference type="EMBL" id="MFC5174448.1"/>
    </source>
</evidence>
<gene>
    <name evidence="1" type="ORF">ACFPRK_28240</name>
</gene>
<protein>
    <submittedName>
        <fullName evidence="1">Uncharacterized protein</fullName>
    </submittedName>
</protein>
<sequence length="514" mass="57012">MSTHLRLQSYKNDAESLRLRSNHGSFDPTAVLIELGGNSLDPEEITSEEEARRINSILLHERHHWLQHVGTTGGIYNSILLQFEMGVISSTPGLETLTEEDIPLLRSAHPERRRIVEIWELCEQVRRAFFGCRIGDYRELDTGIALPTRTLTDALANHIQKYVPGPSGLPLSFPQFPKEAFQGGDGYAVPQHRSWVVGIRHLMEFSARVSEITKLVVDATLLGDKRLDVSSLLAGIYTVAYDIFLKACGTAERSMTTLVTAATVCDIALNGCHFPIGPALLQSPGLLFAQLSKEMHGFDFRRAVVVNVPSTVRDLVDAIYQHLEDRTGVDWKATTLATSGLFGHLTPFDMGAPFEGVRAEGRPHTFPNAIEWLAPLWGKSASIRTDHPELFILPACIYTDDRHRFHHLFDEIAPPAVKRLGTLRGTRPIDPGWVPWMLQFSIEADLLRGMVYLDSSALATTLARHVQSLSGNSATREGSLSAVFHSVYFASRKSPLGVSLVRRIAKTLEVDSPL</sequence>
<organism evidence="1 2">
    <name type="scientific">Streptomyces mutomycini</name>
    <dbReference type="NCBI Taxonomy" id="284036"/>
    <lineage>
        <taxon>Bacteria</taxon>
        <taxon>Bacillati</taxon>
        <taxon>Actinomycetota</taxon>
        <taxon>Actinomycetes</taxon>
        <taxon>Kitasatosporales</taxon>
        <taxon>Streptomycetaceae</taxon>
        <taxon>Streptomyces</taxon>
    </lineage>
</organism>
<keyword evidence="2" id="KW-1185">Reference proteome</keyword>
<dbReference type="EMBL" id="JBHSKI010000015">
    <property type="protein sequence ID" value="MFC5174448.1"/>
    <property type="molecule type" value="Genomic_DNA"/>
</dbReference>
<name>A0ABW0BBE5_9ACTN</name>
<evidence type="ECO:0000313" key="2">
    <source>
        <dbReference type="Proteomes" id="UP001596208"/>
    </source>
</evidence>
<dbReference type="RefSeq" id="WP_141695621.1">
    <property type="nucleotide sequence ID" value="NZ_JBHSKI010000015.1"/>
</dbReference>
<accession>A0ABW0BBE5</accession>
<dbReference type="Proteomes" id="UP001596208">
    <property type="component" value="Unassembled WGS sequence"/>
</dbReference>